<feature type="compositionally biased region" description="Basic residues" evidence="2">
    <location>
        <begin position="301"/>
        <end position="317"/>
    </location>
</feature>
<dbReference type="RefSeq" id="WP_125586117.1">
    <property type="nucleotide sequence ID" value="NZ_JBHTMO010000041.1"/>
</dbReference>
<evidence type="ECO:0000256" key="1">
    <source>
        <dbReference type="ARBA" id="ARBA00007189"/>
    </source>
</evidence>
<keyword evidence="4" id="KW-1185">Reference proteome</keyword>
<dbReference type="EMBL" id="JBHTMO010000041">
    <property type="protein sequence ID" value="MFD1394174.1"/>
    <property type="molecule type" value="Genomic_DNA"/>
</dbReference>
<dbReference type="Pfam" id="PF10087">
    <property type="entry name" value="DUF2325"/>
    <property type="match status" value="1"/>
</dbReference>
<reference evidence="4" key="1">
    <citation type="journal article" date="2019" name="Int. J. Syst. Evol. Microbiol.">
        <title>The Global Catalogue of Microorganisms (GCM) 10K type strain sequencing project: providing services to taxonomists for standard genome sequencing and annotation.</title>
        <authorList>
            <consortium name="The Broad Institute Genomics Platform"/>
            <consortium name="The Broad Institute Genome Sequencing Center for Infectious Disease"/>
            <person name="Wu L."/>
            <person name="Ma J."/>
        </authorList>
    </citation>
    <scope>NUCLEOTIDE SEQUENCE [LARGE SCALE GENOMIC DNA]</scope>
    <source>
        <strain evidence="4">CCM 8911</strain>
    </source>
</reference>
<evidence type="ECO:0000313" key="4">
    <source>
        <dbReference type="Proteomes" id="UP001597249"/>
    </source>
</evidence>
<protein>
    <submittedName>
        <fullName evidence="3">DUF2325 domain-containing protein</fullName>
    </submittedName>
</protein>
<accession>A0ABW4BB41</accession>
<dbReference type="InterPro" id="IPR016772">
    <property type="entry name" value="UCP020408"/>
</dbReference>
<organism evidence="3 4">
    <name type="scientific">Lacticaseibacillus jixianensis</name>
    <dbReference type="NCBI Taxonomy" id="2486012"/>
    <lineage>
        <taxon>Bacteria</taxon>
        <taxon>Bacillati</taxon>
        <taxon>Bacillota</taxon>
        <taxon>Bacilli</taxon>
        <taxon>Lactobacillales</taxon>
        <taxon>Lactobacillaceae</taxon>
        <taxon>Lacticaseibacillus</taxon>
    </lineage>
</organism>
<comment type="similarity">
    <text evidence="1">Belongs to the UPF0751 family.</text>
</comment>
<sequence>MSDKEHIIALLKTQITEQVARLDPGNVAEVGSIITKLVKIAQDIDCIKFIEPSAPSKPIAPTSTETAATAPVAEKAAPTTEAKAEQAAGTTPPKEEPQPQGPGFATGWNAKKTEYVGRFRKSITGGTLDGVVRVSETVLHVMDPHPHNGDWVMATLTEPGVGTHPARYRFDIVEPDPTPAAIKSVRFLLVKYVPDIRRYQISFKDPDFELPVETLIRQEDVDRLHIKPGAYIDFNYPKGKPEEGRATWVYTEDDAAIKRAELFFEKRNAQKTAKTPQRAAAPAATTTAPAQPTAKTAAKTPAKKPAKKPARTPKPRFKHTFDGKTVLLVAGTDSPCEAKFRTIVTARGGKFKTVSNRDSQRTLQTRVRNADFIVVYTGDVSHQHMWDGKDYAKKYSIPMYFAKTTTEKNMMQAYTRALANQEKAAAAD</sequence>
<evidence type="ECO:0000256" key="2">
    <source>
        <dbReference type="SAM" id="MobiDB-lite"/>
    </source>
</evidence>
<proteinExistence type="inferred from homology"/>
<feature type="region of interest" description="Disordered" evidence="2">
    <location>
        <begin position="269"/>
        <end position="317"/>
    </location>
</feature>
<name>A0ABW4BB41_9LACO</name>
<evidence type="ECO:0000313" key="3">
    <source>
        <dbReference type="EMBL" id="MFD1394174.1"/>
    </source>
</evidence>
<dbReference type="Proteomes" id="UP001597249">
    <property type="component" value="Unassembled WGS sequence"/>
</dbReference>
<feature type="compositionally biased region" description="Low complexity" evidence="2">
    <location>
        <begin position="270"/>
        <end position="300"/>
    </location>
</feature>
<gene>
    <name evidence="3" type="ORF">ACFQ3L_11400</name>
</gene>
<feature type="compositionally biased region" description="Low complexity" evidence="2">
    <location>
        <begin position="59"/>
        <end position="92"/>
    </location>
</feature>
<comment type="caution">
    <text evidence="3">The sequence shown here is derived from an EMBL/GenBank/DDBJ whole genome shotgun (WGS) entry which is preliminary data.</text>
</comment>
<feature type="region of interest" description="Disordered" evidence="2">
    <location>
        <begin position="52"/>
        <end position="108"/>
    </location>
</feature>